<gene>
    <name evidence="1" type="ORF">KHLLAP_LOCUS405</name>
</gene>
<dbReference type="Proteomes" id="UP001295740">
    <property type="component" value="Unassembled WGS sequence"/>
</dbReference>
<protein>
    <submittedName>
        <fullName evidence="1">Uu.00g027900.m01.CDS01</fullName>
    </submittedName>
</protein>
<accession>A0AAI8YCR5</accession>
<name>A0AAI8YCR5_9PEZI</name>
<proteinExistence type="predicted"/>
<evidence type="ECO:0000313" key="2">
    <source>
        <dbReference type="Proteomes" id="UP001295740"/>
    </source>
</evidence>
<evidence type="ECO:0000313" key="1">
    <source>
        <dbReference type="EMBL" id="CAJ2499937.1"/>
    </source>
</evidence>
<reference evidence="1" key="1">
    <citation type="submission" date="2023-10" db="EMBL/GenBank/DDBJ databases">
        <authorList>
            <person name="Hackl T."/>
        </authorList>
    </citation>
    <scope>NUCLEOTIDE SEQUENCE</scope>
</reference>
<dbReference type="AlphaFoldDB" id="A0AAI8YCR5"/>
<comment type="caution">
    <text evidence="1">The sequence shown here is derived from an EMBL/GenBank/DDBJ whole genome shotgun (WGS) entry which is preliminary data.</text>
</comment>
<keyword evidence="2" id="KW-1185">Reference proteome</keyword>
<dbReference type="EMBL" id="CAUWAG010000003">
    <property type="protein sequence ID" value="CAJ2499937.1"/>
    <property type="molecule type" value="Genomic_DNA"/>
</dbReference>
<sequence length="70" mass="7912">MPDRQAVGLIYRRRPELDAQIAAELAAEAAEGGVTANDMLTNRRIRRDLLRDYESSQVAAFFRQAECSEQ</sequence>
<organism evidence="1 2">
    <name type="scientific">Anthostomella pinea</name>
    <dbReference type="NCBI Taxonomy" id="933095"/>
    <lineage>
        <taxon>Eukaryota</taxon>
        <taxon>Fungi</taxon>
        <taxon>Dikarya</taxon>
        <taxon>Ascomycota</taxon>
        <taxon>Pezizomycotina</taxon>
        <taxon>Sordariomycetes</taxon>
        <taxon>Xylariomycetidae</taxon>
        <taxon>Xylariales</taxon>
        <taxon>Xylariaceae</taxon>
        <taxon>Anthostomella</taxon>
    </lineage>
</organism>